<proteinExistence type="predicted"/>
<protein>
    <submittedName>
        <fullName evidence="2">Uncharacterized protein</fullName>
    </submittedName>
</protein>
<feature type="region of interest" description="Disordered" evidence="1">
    <location>
        <begin position="121"/>
        <end position="150"/>
    </location>
</feature>
<reference evidence="2" key="1">
    <citation type="submission" date="2023-03" db="EMBL/GenBank/DDBJ databases">
        <title>Massive genome expansion in bonnet fungi (Mycena s.s.) driven by repeated elements and novel gene families across ecological guilds.</title>
        <authorList>
            <consortium name="Lawrence Berkeley National Laboratory"/>
            <person name="Harder C.B."/>
            <person name="Miyauchi S."/>
            <person name="Viragh M."/>
            <person name="Kuo A."/>
            <person name="Thoen E."/>
            <person name="Andreopoulos B."/>
            <person name="Lu D."/>
            <person name="Skrede I."/>
            <person name="Drula E."/>
            <person name="Henrissat B."/>
            <person name="Morin E."/>
            <person name="Kohler A."/>
            <person name="Barry K."/>
            <person name="LaButti K."/>
            <person name="Morin E."/>
            <person name="Salamov A."/>
            <person name="Lipzen A."/>
            <person name="Mereny Z."/>
            <person name="Hegedus B."/>
            <person name="Baldrian P."/>
            <person name="Stursova M."/>
            <person name="Weitz H."/>
            <person name="Taylor A."/>
            <person name="Grigoriev I.V."/>
            <person name="Nagy L.G."/>
            <person name="Martin F."/>
            <person name="Kauserud H."/>
        </authorList>
    </citation>
    <scope>NUCLEOTIDE SEQUENCE</scope>
    <source>
        <strain evidence="2">CBHHK002</strain>
    </source>
</reference>
<comment type="caution">
    <text evidence="2">The sequence shown here is derived from an EMBL/GenBank/DDBJ whole genome shotgun (WGS) entry which is preliminary data.</text>
</comment>
<feature type="compositionally biased region" description="Acidic residues" evidence="1">
    <location>
        <begin position="139"/>
        <end position="150"/>
    </location>
</feature>
<feature type="region of interest" description="Disordered" evidence="1">
    <location>
        <begin position="1"/>
        <end position="87"/>
    </location>
</feature>
<accession>A0AAD7EVP8</accession>
<sequence length="423" mass="46455">MPKEPMPRGGNPLPDSDNELARHAPEELMPSGVPEPDDQPMPSSALPPDNADLAHHVRSPPNNELARCVPEELTPSGVPEPDDQPTDLARCACTPLFLPDSRGPTSFAFSQSNFDDFCWPTPIPSRVPPEVDASYKPEDGEDDGDDDEETRSDLEFIDDEPVHQGSHFLIPEETNAAALEALAASFKAAPALSLDPSAVVTSTHDDSVLNLFQPNTPAPSDVPATLLPFKQTGESYLKKATFIGTAPALVEGVHIVVVAREHEGYVGYIIIIREIADRKHVARWAKIQENYNGPDTVHAKTPSIEAQILHLRRHALDPPTPFRVLDRIQVITGIEHHGAIGCIVQVKDKWLRVQCLPKSSEHNIIKVEYCRVTWYFMEGDFVCVTSGPTDHHGLVVKVCMGGALELYSVMPSFIAEDTNYKLN</sequence>
<gene>
    <name evidence="2" type="ORF">DFH08DRAFT_804391</name>
</gene>
<evidence type="ECO:0000313" key="3">
    <source>
        <dbReference type="Proteomes" id="UP001218218"/>
    </source>
</evidence>
<name>A0AAD7EVP8_9AGAR</name>
<dbReference type="Proteomes" id="UP001218218">
    <property type="component" value="Unassembled WGS sequence"/>
</dbReference>
<dbReference type="AlphaFoldDB" id="A0AAD7EVP8"/>
<evidence type="ECO:0000256" key="1">
    <source>
        <dbReference type="SAM" id="MobiDB-lite"/>
    </source>
</evidence>
<keyword evidence="3" id="KW-1185">Reference proteome</keyword>
<dbReference type="EMBL" id="JARIHO010000010">
    <property type="protein sequence ID" value="KAJ7354492.1"/>
    <property type="molecule type" value="Genomic_DNA"/>
</dbReference>
<evidence type="ECO:0000313" key="2">
    <source>
        <dbReference type="EMBL" id="KAJ7354492.1"/>
    </source>
</evidence>
<organism evidence="2 3">
    <name type="scientific">Mycena albidolilacea</name>
    <dbReference type="NCBI Taxonomy" id="1033008"/>
    <lineage>
        <taxon>Eukaryota</taxon>
        <taxon>Fungi</taxon>
        <taxon>Dikarya</taxon>
        <taxon>Basidiomycota</taxon>
        <taxon>Agaricomycotina</taxon>
        <taxon>Agaricomycetes</taxon>
        <taxon>Agaricomycetidae</taxon>
        <taxon>Agaricales</taxon>
        <taxon>Marasmiineae</taxon>
        <taxon>Mycenaceae</taxon>
        <taxon>Mycena</taxon>
    </lineage>
</organism>